<dbReference type="Gene3D" id="1.10.10.10">
    <property type="entry name" value="Winged helix-like DNA-binding domain superfamily/Winged helix DNA-binding domain"/>
    <property type="match status" value="1"/>
</dbReference>
<dbReference type="GO" id="GO:0003700">
    <property type="term" value="F:DNA-binding transcription factor activity"/>
    <property type="evidence" value="ECO:0007669"/>
    <property type="project" value="InterPro"/>
</dbReference>
<name>A0A1M5SH06_9BACT</name>
<dbReference type="EMBL" id="FQXS01000001">
    <property type="protein sequence ID" value="SHH37816.1"/>
    <property type="molecule type" value="Genomic_DNA"/>
</dbReference>
<dbReference type="InterPro" id="IPR036388">
    <property type="entry name" value="WH-like_DNA-bd_sf"/>
</dbReference>
<feature type="domain" description="HTH marR-type" evidence="1">
    <location>
        <begin position="53"/>
        <end position="152"/>
    </location>
</feature>
<dbReference type="Proteomes" id="UP000184139">
    <property type="component" value="Unassembled WGS sequence"/>
</dbReference>
<evidence type="ECO:0000259" key="1">
    <source>
        <dbReference type="SMART" id="SM00347"/>
    </source>
</evidence>
<protein>
    <submittedName>
        <fullName evidence="2">Predicted transcription regulator, contains HTH domain, MarR family</fullName>
    </submittedName>
</protein>
<proteinExistence type="predicted"/>
<keyword evidence="3" id="KW-1185">Reference proteome</keyword>
<dbReference type="SUPFAM" id="SSF46785">
    <property type="entry name" value="Winged helix' DNA-binding domain"/>
    <property type="match status" value="1"/>
</dbReference>
<dbReference type="InterPro" id="IPR014601">
    <property type="entry name" value="Trans_reg_MarR_HTH"/>
</dbReference>
<dbReference type="OrthoDB" id="7504146at2"/>
<dbReference type="Pfam" id="PF13463">
    <property type="entry name" value="HTH_27"/>
    <property type="match status" value="1"/>
</dbReference>
<dbReference type="InterPro" id="IPR036390">
    <property type="entry name" value="WH_DNA-bd_sf"/>
</dbReference>
<dbReference type="PIRSF" id="PIRSF036158">
    <property type="entry name" value="UCP036158_MarR"/>
    <property type="match status" value="1"/>
</dbReference>
<dbReference type="AlphaFoldDB" id="A0A1M5SH06"/>
<dbReference type="SMART" id="SM00347">
    <property type="entry name" value="HTH_MARR"/>
    <property type="match status" value="1"/>
</dbReference>
<dbReference type="InterPro" id="IPR000835">
    <property type="entry name" value="HTH_MarR-typ"/>
</dbReference>
<evidence type="ECO:0000313" key="2">
    <source>
        <dbReference type="EMBL" id="SHH37816.1"/>
    </source>
</evidence>
<reference evidence="2 3" key="1">
    <citation type="submission" date="2016-11" db="EMBL/GenBank/DDBJ databases">
        <authorList>
            <person name="Jaros S."/>
            <person name="Januszkiewicz K."/>
            <person name="Wedrychowicz H."/>
        </authorList>
    </citation>
    <scope>NUCLEOTIDE SEQUENCE [LARGE SCALE GENOMIC DNA]</scope>
    <source>
        <strain evidence="2 3">DSM 9705</strain>
    </source>
</reference>
<accession>A0A1M5SH06</accession>
<sequence length="178" mass="19923">MSGKKQNLDLKHFSPIVSSEHLASAGGWQMSELEYGLITANNAFSRWIVQCMAAAGHPDFSTLEVLVLHNVNHRNRSKRLADICFVLHVEDQHTVNYALKKLVKAGLVGREKRGKEIFYCSTEEGRQACESYRDVRERCLVSAFASFDREGIEVSRAAVVLRFMSGLYDQAARAASSL</sequence>
<organism evidence="2 3">
    <name type="scientific">Desulfofustis glycolicus DSM 9705</name>
    <dbReference type="NCBI Taxonomy" id="1121409"/>
    <lineage>
        <taxon>Bacteria</taxon>
        <taxon>Pseudomonadati</taxon>
        <taxon>Thermodesulfobacteriota</taxon>
        <taxon>Desulfobulbia</taxon>
        <taxon>Desulfobulbales</taxon>
        <taxon>Desulfocapsaceae</taxon>
        <taxon>Desulfofustis</taxon>
    </lineage>
</organism>
<dbReference type="STRING" id="1121409.SAMN02745124_00349"/>
<dbReference type="RefSeq" id="WP_073373087.1">
    <property type="nucleotide sequence ID" value="NZ_FQXS01000001.1"/>
</dbReference>
<evidence type="ECO:0000313" key="3">
    <source>
        <dbReference type="Proteomes" id="UP000184139"/>
    </source>
</evidence>
<gene>
    <name evidence="2" type="ORF">SAMN02745124_00349</name>
</gene>